<proteinExistence type="inferred from homology"/>
<evidence type="ECO:0000313" key="11">
    <source>
        <dbReference type="Proteomes" id="UP000284403"/>
    </source>
</evidence>
<dbReference type="InterPro" id="IPR029058">
    <property type="entry name" value="AB_hydrolase_fold"/>
</dbReference>
<comment type="caution">
    <text evidence="10">The sequence shown here is derived from an EMBL/GenBank/DDBJ whole genome shotgun (WGS) entry which is preliminary data.</text>
</comment>
<dbReference type="EMBL" id="MKKU01000192">
    <property type="protein sequence ID" value="RNF19910.1"/>
    <property type="molecule type" value="Genomic_DNA"/>
</dbReference>
<dbReference type="FunFam" id="3.40.50.1820:FF:000005">
    <property type="entry name" value="Prolyl endopeptidase"/>
    <property type="match status" value="1"/>
</dbReference>
<dbReference type="Gene3D" id="3.40.50.1820">
    <property type="entry name" value="alpha/beta hydrolase"/>
    <property type="match status" value="1"/>
</dbReference>
<feature type="domain" description="Peptidase S9 prolyl oligopeptidase catalytic" evidence="8">
    <location>
        <begin position="494"/>
        <end position="709"/>
    </location>
</feature>
<dbReference type="EC" id="3.4.21.-" evidence="7"/>
<dbReference type="SUPFAM" id="SSF53474">
    <property type="entry name" value="alpha/beta-Hydrolases"/>
    <property type="match status" value="1"/>
</dbReference>
<dbReference type="InterPro" id="IPR001375">
    <property type="entry name" value="Peptidase_S9_cat"/>
</dbReference>
<evidence type="ECO:0000256" key="4">
    <source>
        <dbReference type="ARBA" id="ARBA00022801"/>
    </source>
</evidence>
<dbReference type="InterPro" id="IPR051543">
    <property type="entry name" value="Serine_Peptidase_S9A"/>
</dbReference>
<dbReference type="Proteomes" id="UP000284403">
    <property type="component" value="Unassembled WGS sequence"/>
</dbReference>
<reference evidence="10 11" key="1">
    <citation type="journal article" date="2018" name="BMC Genomics">
        <title>Genomic comparison of Trypanosoma conorhini and Trypanosoma rangeli to Trypanosoma cruzi strains of high and low virulence.</title>
        <authorList>
            <person name="Bradwell K.R."/>
            <person name="Koparde V.N."/>
            <person name="Matveyev A.V."/>
            <person name="Serrano M.G."/>
            <person name="Alves J.M."/>
            <person name="Parikh H."/>
            <person name="Huang B."/>
            <person name="Lee V."/>
            <person name="Espinosa-Alvarez O."/>
            <person name="Ortiz P.A."/>
            <person name="Costa-Martins A.G."/>
            <person name="Teixeira M.M."/>
            <person name="Buck G.A."/>
        </authorList>
    </citation>
    <scope>NUCLEOTIDE SEQUENCE [LARGE SCALE GENOMIC DNA]</scope>
    <source>
        <strain evidence="10 11">025E</strain>
    </source>
</reference>
<evidence type="ECO:0000256" key="7">
    <source>
        <dbReference type="RuleBase" id="RU368024"/>
    </source>
</evidence>
<protein>
    <recommendedName>
        <fullName evidence="7">Prolyl endopeptidase</fullName>
        <ecNumber evidence="7">3.4.21.-</ecNumber>
    </recommendedName>
</protein>
<keyword evidence="11" id="KW-1185">Reference proteome</keyword>
<keyword evidence="5 7" id="KW-0720">Serine protease</keyword>
<evidence type="ECO:0000256" key="6">
    <source>
        <dbReference type="ARBA" id="ARBA00045448"/>
    </source>
</evidence>
<dbReference type="Pfam" id="PF02897">
    <property type="entry name" value="Peptidase_S9_N"/>
    <property type="match status" value="1"/>
</dbReference>
<comment type="similarity">
    <text evidence="2 7">Belongs to the peptidase S9A family.</text>
</comment>
<sequence length="716" mass="80021">MSAERGPIAAFKDHEVVFGHVEGEDRGKGAMNPPRRRNDPLFWLRDDARKDPAVIDHLKLEQAYFEERTADIKDLSETLYKEHISHIQETDMSAPYPHDGYIYYTREVAGLSYKIHCRVPQGKTPGKSGEEQVLLDENKLAEGKAFCVVHTVKPAPPDHALVAYSVDYSGNEVYDVRFVQDAVADVVEGTNGEIVWGPAASCFFYTTKDAAQRDHKIWRHIMGHPQSEDVCLYTEDDPLFSAFVGKSGDGHTLLIGSASSETTEMHLLDLRKGNGHTALELVRPREKGVRYEVELHGTETLVILTNKDDCMNGKVVLATRSAPAEWGSVLVPHSEEAFIETVAVFAKFAVFAGRRAGLTRVWTMSVGPDGCSFAGAVLREVAFDDPVFAVRPVFSQMKVYDTETLRLAYSSMTTPTTWLDLHVAAGSRTTVKVREVGGGFNGKNYVCRRLFATAPDRTKIPLSVVHDASLDLSKPHPTMLYGYGSYGLCMEPEFSIKYLPYVDRGMIYVVAHIRGGGEMGRAWYEVGAKYLTKRNTFSDFIASAEYLIESGLTTPSQLACEGRSAGGLLIGAVLNMRPDLFQVALAGVPFVDVMTTMCDPSIPLTTGEWEEWGNPNEYKFFDYMNSYSPMDNVRAQAYPHLMIQAGLHDPRVAYWEPAKWASKLRALKTDTNEVLLKMDLDSGHFSASDRYKYWREMAIQQAFVLKHLNARTLLRR</sequence>
<keyword evidence="3 7" id="KW-0645">Protease</keyword>
<comment type="catalytic activity">
    <reaction evidence="1">
        <text>Hydrolysis of Pro-|-Xaa &gt;&gt; Ala-|-Xaa in oligopeptides.</text>
        <dbReference type="EC" id="3.4.21.26"/>
    </reaction>
</comment>
<dbReference type="Pfam" id="PF00326">
    <property type="entry name" value="Peptidase_S9"/>
    <property type="match status" value="1"/>
</dbReference>
<feature type="domain" description="Peptidase S9A N-terminal" evidence="9">
    <location>
        <begin position="24"/>
        <end position="433"/>
    </location>
</feature>
<dbReference type="Gene3D" id="2.130.10.120">
    <property type="entry name" value="Prolyl oligopeptidase, N-terminal domain"/>
    <property type="match status" value="1"/>
</dbReference>
<evidence type="ECO:0000256" key="3">
    <source>
        <dbReference type="ARBA" id="ARBA00022670"/>
    </source>
</evidence>
<dbReference type="PRINTS" id="PR00862">
    <property type="entry name" value="PROLIGOPTASE"/>
</dbReference>
<comment type="function">
    <text evidence="6">Serine peptidase whose precise substrate specificity remains unclear. Does not cleave peptides after a arginine or lysine residue. Regulates trans-Golgi network morphology and sorting by regulating the membrane binding of the AP-1 complex. May play a role in the regulation of synaptic vesicle exocytosis.</text>
</comment>
<evidence type="ECO:0000256" key="5">
    <source>
        <dbReference type="ARBA" id="ARBA00022825"/>
    </source>
</evidence>
<dbReference type="OrthoDB" id="248387at2759"/>
<keyword evidence="4 7" id="KW-0378">Hydrolase</keyword>
<organism evidence="10 11">
    <name type="scientific">Trypanosoma conorhini</name>
    <dbReference type="NCBI Taxonomy" id="83891"/>
    <lineage>
        <taxon>Eukaryota</taxon>
        <taxon>Discoba</taxon>
        <taxon>Euglenozoa</taxon>
        <taxon>Kinetoplastea</taxon>
        <taxon>Metakinetoplastina</taxon>
        <taxon>Trypanosomatida</taxon>
        <taxon>Trypanosomatidae</taxon>
        <taxon>Trypanosoma</taxon>
    </lineage>
</organism>
<evidence type="ECO:0000313" key="10">
    <source>
        <dbReference type="EMBL" id="RNF19910.1"/>
    </source>
</evidence>
<evidence type="ECO:0000256" key="1">
    <source>
        <dbReference type="ARBA" id="ARBA00001070"/>
    </source>
</evidence>
<dbReference type="PANTHER" id="PTHR11757:SF19">
    <property type="entry name" value="PROLYL ENDOPEPTIDASE-LIKE"/>
    <property type="match status" value="1"/>
</dbReference>
<evidence type="ECO:0000259" key="9">
    <source>
        <dbReference type="Pfam" id="PF02897"/>
    </source>
</evidence>
<dbReference type="AlphaFoldDB" id="A0A3R7L547"/>
<accession>A0A3R7L547</accession>
<dbReference type="GO" id="GO:0004252">
    <property type="term" value="F:serine-type endopeptidase activity"/>
    <property type="evidence" value="ECO:0007669"/>
    <property type="project" value="UniProtKB-UniRule"/>
</dbReference>
<name>A0A3R7L547_9TRYP</name>
<dbReference type="GeneID" id="40317662"/>
<dbReference type="PANTHER" id="PTHR11757">
    <property type="entry name" value="PROTEASE FAMILY S9A OLIGOPEPTIDASE"/>
    <property type="match status" value="1"/>
</dbReference>
<dbReference type="InterPro" id="IPR023302">
    <property type="entry name" value="Pept_S9A_N"/>
</dbReference>
<evidence type="ECO:0000256" key="2">
    <source>
        <dbReference type="ARBA" id="ARBA00005228"/>
    </source>
</evidence>
<dbReference type="InterPro" id="IPR002470">
    <property type="entry name" value="Peptidase_S9A"/>
</dbReference>
<dbReference type="GO" id="GO:0006508">
    <property type="term" value="P:proteolysis"/>
    <property type="evidence" value="ECO:0007669"/>
    <property type="project" value="UniProtKB-KW"/>
</dbReference>
<dbReference type="SUPFAM" id="SSF50993">
    <property type="entry name" value="Peptidase/esterase 'gauge' domain"/>
    <property type="match status" value="1"/>
</dbReference>
<gene>
    <name evidence="10" type="ORF">Tco025E_04051</name>
</gene>
<evidence type="ECO:0000259" key="8">
    <source>
        <dbReference type="Pfam" id="PF00326"/>
    </source>
</evidence>
<dbReference type="RefSeq" id="XP_029229024.1">
    <property type="nucleotide sequence ID" value="XM_029370964.1"/>
</dbReference>